<evidence type="ECO:0000313" key="2">
    <source>
        <dbReference type="Proteomes" id="UP000664349"/>
    </source>
</evidence>
<accession>A0ABS3GTG4</accession>
<keyword evidence="2" id="KW-1185">Reference proteome</keyword>
<reference evidence="1 2" key="1">
    <citation type="submission" date="2021-03" db="EMBL/GenBank/DDBJ databases">
        <title>First Case of infection caused by Chromobacterium haemolyticum derived from water in China.</title>
        <authorList>
            <person name="Chen J."/>
            <person name="Liu C."/>
        </authorList>
    </citation>
    <scope>NUCLEOTIDE SEQUENCE [LARGE SCALE GENOMIC DNA]</scope>
    <source>
        <strain evidence="1 2">WJ-5</strain>
    </source>
</reference>
<gene>
    <name evidence="1" type="ORF">J1C50_22800</name>
</gene>
<comment type="caution">
    <text evidence="1">The sequence shown here is derived from an EMBL/GenBank/DDBJ whole genome shotgun (WGS) entry which is preliminary data.</text>
</comment>
<proteinExistence type="predicted"/>
<dbReference type="RefSeq" id="WP_161523514.1">
    <property type="nucleotide sequence ID" value="NZ_AP019312.1"/>
</dbReference>
<sequence length="145" mass="17113">MPQSLFPRRRRYRTPILEAQEVLLPFVSRLPGRTYPHYWQMPPAPPTAAEAHAYGRECAAHVLQWFKDNPAYVGQGLISRIARDIDFSRTEQRGYWLGFFNHLELLISLSARRMNVYAYTDHQHQMMDAQVERSLLERRVLKKSK</sequence>
<dbReference type="GeneID" id="58559366"/>
<dbReference type="Proteomes" id="UP000664349">
    <property type="component" value="Unassembled WGS sequence"/>
</dbReference>
<name>A0ABS3GTG4_9NEIS</name>
<dbReference type="EMBL" id="JAFLRD010000031">
    <property type="protein sequence ID" value="MBO0418345.1"/>
    <property type="molecule type" value="Genomic_DNA"/>
</dbReference>
<evidence type="ECO:0000313" key="1">
    <source>
        <dbReference type="EMBL" id="MBO0418345.1"/>
    </source>
</evidence>
<organism evidence="1 2">
    <name type="scientific">Chromobacterium haemolyticum</name>
    <dbReference type="NCBI Taxonomy" id="394935"/>
    <lineage>
        <taxon>Bacteria</taxon>
        <taxon>Pseudomonadati</taxon>
        <taxon>Pseudomonadota</taxon>
        <taxon>Betaproteobacteria</taxon>
        <taxon>Neisseriales</taxon>
        <taxon>Chromobacteriaceae</taxon>
        <taxon>Chromobacterium</taxon>
    </lineage>
</organism>
<protein>
    <submittedName>
        <fullName evidence="1">Uncharacterized protein</fullName>
    </submittedName>
</protein>